<evidence type="ECO:0000256" key="9">
    <source>
        <dbReference type="SAM" id="SignalP"/>
    </source>
</evidence>
<evidence type="ECO:0000256" key="8">
    <source>
        <dbReference type="RuleBase" id="RU003471"/>
    </source>
</evidence>
<accession>A0A561UP86</accession>
<comment type="similarity">
    <text evidence="2 8">Belongs to the protease inhibitor I16 (SSI) family.</text>
</comment>
<keyword evidence="7" id="KW-1015">Disulfide bond</keyword>
<keyword evidence="12" id="KW-1185">Reference proteome</keyword>
<gene>
    <name evidence="11" type="ORF">FHX73_115048</name>
</gene>
<keyword evidence="5 8" id="KW-0646">Protease inhibitor</keyword>
<dbReference type="Pfam" id="PF00720">
    <property type="entry name" value="SSI"/>
    <property type="match status" value="1"/>
</dbReference>
<sequence length="147" mass="15207">MTGAGRGDPAGGSPVRVISLRIRATLGAAALALLAFPTPAQARPAAPDSQLRLTVVSANGSPLGSAELRCHPSGGDHPQAAAACAALDRSGGDLDRLAGTTGTLCYQLYAPVTASASGHWLDREVRWHQQFGNICELHSRTDPAFRL</sequence>
<dbReference type="GO" id="GO:0005576">
    <property type="term" value="C:extracellular region"/>
    <property type="evidence" value="ECO:0007669"/>
    <property type="project" value="UniProtKB-SubCell"/>
</dbReference>
<reference evidence="11 12" key="1">
    <citation type="submission" date="2019-06" db="EMBL/GenBank/DDBJ databases">
        <title>Sequencing the genomes of 1000 actinobacteria strains.</title>
        <authorList>
            <person name="Klenk H.-P."/>
        </authorList>
    </citation>
    <scope>NUCLEOTIDE SEQUENCE [LARGE SCALE GENOMIC DNA]</scope>
    <source>
        <strain evidence="11 12">DSM 44826</strain>
    </source>
</reference>
<dbReference type="GO" id="GO:0004867">
    <property type="term" value="F:serine-type endopeptidase inhibitor activity"/>
    <property type="evidence" value="ECO:0007669"/>
    <property type="project" value="UniProtKB-KW"/>
</dbReference>
<dbReference type="InterPro" id="IPR036819">
    <property type="entry name" value="Subtilisin_inhibitor-like_sf"/>
</dbReference>
<dbReference type="EMBL" id="VIWT01000001">
    <property type="protein sequence ID" value="TWG01161.1"/>
    <property type="molecule type" value="Genomic_DNA"/>
</dbReference>
<evidence type="ECO:0000259" key="10">
    <source>
        <dbReference type="Pfam" id="PF00720"/>
    </source>
</evidence>
<proteinExistence type="inferred from homology"/>
<keyword evidence="9" id="KW-0732">Signal</keyword>
<dbReference type="OrthoDB" id="4567948at2"/>
<evidence type="ECO:0000256" key="6">
    <source>
        <dbReference type="ARBA" id="ARBA00022900"/>
    </source>
</evidence>
<comment type="subunit">
    <text evidence="3">Homodimer.</text>
</comment>
<evidence type="ECO:0000256" key="5">
    <source>
        <dbReference type="ARBA" id="ARBA00022690"/>
    </source>
</evidence>
<dbReference type="Proteomes" id="UP000317940">
    <property type="component" value="Unassembled WGS sequence"/>
</dbReference>
<dbReference type="PRINTS" id="PR00294">
    <property type="entry name" value="SSBTLNINHBTR"/>
</dbReference>
<evidence type="ECO:0000256" key="1">
    <source>
        <dbReference type="ARBA" id="ARBA00004613"/>
    </source>
</evidence>
<dbReference type="InterPro" id="IPR023549">
    <property type="entry name" value="Subtilisin_inhibitor"/>
</dbReference>
<protein>
    <submittedName>
        <fullName evidence="11">Subtilisin inhibitor-like</fullName>
    </submittedName>
</protein>
<evidence type="ECO:0000256" key="4">
    <source>
        <dbReference type="ARBA" id="ARBA00022525"/>
    </source>
</evidence>
<dbReference type="InterPro" id="IPR020054">
    <property type="entry name" value="Prot_inh_SSI_I16_CS"/>
</dbReference>
<evidence type="ECO:0000313" key="11">
    <source>
        <dbReference type="EMBL" id="TWG01161.1"/>
    </source>
</evidence>
<feature type="signal peptide" evidence="9">
    <location>
        <begin position="1"/>
        <end position="42"/>
    </location>
</feature>
<dbReference type="SUPFAM" id="SSF55399">
    <property type="entry name" value="Subtilisin inhibitor"/>
    <property type="match status" value="1"/>
</dbReference>
<dbReference type="Gene3D" id="3.30.350.10">
    <property type="entry name" value="Subtilisin inhibitor-like"/>
    <property type="match status" value="1"/>
</dbReference>
<dbReference type="InterPro" id="IPR000691">
    <property type="entry name" value="Prot_inh_I16_SSI"/>
</dbReference>
<dbReference type="PROSITE" id="PS00999">
    <property type="entry name" value="SSI"/>
    <property type="match status" value="1"/>
</dbReference>
<feature type="chain" id="PRO_5021965954" evidence="9">
    <location>
        <begin position="43"/>
        <end position="147"/>
    </location>
</feature>
<comment type="caution">
    <text evidence="11">The sequence shown here is derived from an EMBL/GenBank/DDBJ whole genome shotgun (WGS) entry which is preliminary data.</text>
</comment>
<evidence type="ECO:0000256" key="2">
    <source>
        <dbReference type="ARBA" id="ARBA00010472"/>
    </source>
</evidence>
<organism evidence="11 12">
    <name type="scientific">Kitasatospora viridis</name>
    <dbReference type="NCBI Taxonomy" id="281105"/>
    <lineage>
        <taxon>Bacteria</taxon>
        <taxon>Bacillati</taxon>
        <taxon>Actinomycetota</taxon>
        <taxon>Actinomycetes</taxon>
        <taxon>Kitasatosporales</taxon>
        <taxon>Streptomycetaceae</taxon>
        <taxon>Kitasatospora</taxon>
    </lineage>
</organism>
<dbReference type="AlphaFoldDB" id="A0A561UP86"/>
<feature type="domain" description="Subtilisin inhibitor" evidence="10">
    <location>
        <begin position="49"/>
        <end position="133"/>
    </location>
</feature>
<keyword evidence="4" id="KW-0964">Secreted</keyword>
<comment type="subcellular location">
    <subcellularLocation>
        <location evidence="1">Secreted</location>
    </subcellularLocation>
</comment>
<name>A0A561UP86_9ACTN</name>
<keyword evidence="6 8" id="KW-0722">Serine protease inhibitor</keyword>
<evidence type="ECO:0000256" key="3">
    <source>
        <dbReference type="ARBA" id="ARBA00011738"/>
    </source>
</evidence>
<evidence type="ECO:0000313" key="12">
    <source>
        <dbReference type="Proteomes" id="UP000317940"/>
    </source>
</evidence>
<evidence type="ECO:0000256" key="7">
    <source>
        <dbReference type="ARBA" id="ARBA00023157"/>
    </source>
</evidence>